<organism evidence="2 3">
    <name type="scientific">Aquarana catesbeiana</name>
    <name type="common">American bullfrog</name>
    <name type="synonym">Rana catesbeiana</name>
    <dbReference type="NCBI Taxonomy" id="8400"/>
    <lineage>
        <taxon>Eukaryota</taxon>
        <taxon>Metazoa</taxon>
        <taxon>Chordata</taxon>
        <taxon>Craniata</taxon>
        <taxon>Vertebrata</taxon>
        <taxon>Euteleostomi</taxon>
        <taxon>Amphibia</taxon>
        <taxon>Batrachia</taxon>
        <taxon>Anura</taxon>
        <taxon>Neobatrachia</taxon>
        <taxon>Ranoidea</taxon>
        <taxon>Ranidae</taxon>
        <taxon>Aquarana</taxon>
    </lineage>
</organism>
<dbReference type="CDD" id="cd09513">
    <property type="entry name" value="SAM_BAR"/>
    <property type="match status" value="1"/>
</dbReference>
<reference evidence="3" key="1">
    <citation type="journal article" date="2017" name="Nat. Commun.">
        <title>The North American bullfrog draft genome provides insight into hormonal regulation of long noncoding RNA.</title>
        <authorList>
            <person name="Hammond S.A."/>
            <person name="Warren R.L."/>
            <person name="Vandervalk B.P."/>
            <person name="Kucuk E."/>
            <person name="Khan H."/>
            <person name="Gibb E.A."/>
            <person name="Pandoh P."/>
            <person name="Kirk H."/>
            <person name="Zhao Y."/>
            <person name="Jones M."/>
            <person name="Mungall A.J."/>
            <person name="Coope R."/>
            <person name="Pleasance S."/>
            <person name="Moore R.A."/>
            <person name="Holt R.A."/>
            <person name="Round J.M."/>
            <person name="Ohora S."/>
            <person name="Walle B.V."/>
            <person name="Veldhoen N."/>
            <person name="Helbing C.C."/>
            <person name="Birol I."/>
        </authorList>
    </citation>
    <scope>NUCLEOTIDE SEQUENCE [LARGE SCALE GENOMIC DNA]</scope>
</reference>
<evidence type="ECO:0000259" key="1">
    <source>
        <dbReference type="PROSITE" id="PS50105"/>
    </source>
</evidence>
<dbReference type="SUPFAM" id="SSF47769">
    <property type="entry name" value="SAM/Pointed domain"/>
    <property type="match status" value="1"/>
</dbReference>
<sequence>VVLLVYHWSSRESEHDLLVHKPVSKWTPEEVVLWLEQLGPWASHYKERFLSGRVNGRLLLTIAEDEFSKEPYSIESNSHRKAIIMELERVKTLGVKPPQNLWEYKVSLRGSDVTQLRPVTEPEFVAPEGRGVRNGRSLPVRKSGTSQAPVLDMDFMAVNPGKSLFLLYALKSSPRLSMLYMYLFDYTDSFLPFIHTTCPLKEENEDDLITKFIFSPARLNGKRAAVLTCNVSTASSPAVLLCSNGDSCPEHSGLFHTDDPYVRFSSFRFRMKNGHTFIPMERRMSAVTCPLTSDPLRSEKCNGGKPYFSIHYRIGSFPRLMWGHFWKMSTQGLFVAIFWPLIPQFICNCLFYWALYFNPIINIDLVVKKIRRLETQVM</sequence>
<accession>A0A2G9R7X3</accession>
<dbReference type="AlphaFoldDB" id="A0A2G9R7X3"/>
<name>A0A2G9R7X3_AQUCT</name>
<feature type="non-terminal residue" evidence="2">
    <location>
        <position position="1"/>
    </location>
</feature>
<dbReference type="EMBL" id="KV958589">
    <property type="protein sequence ID" value="PIO23976.1"/>
    <property type="molecule type" value="Genomic_DNA"/>
</dbReference>
<evidence type="ECO:0000313" key="3">
    <source>
        <dbReference type="Proteomes" id="UP000228934"/>
    </source>
</evidence>
<dbReference type="SMART" id="SM00454">
    <property type="entry name" value="SAM"/>
    <property type="match status" value="1"/>
</dbReference>
<dbReference type="Gene3D" id="1.10.150.50">
    <property type="entry name" value="Transcription Factor, Ets-1"/>
    <property type="match status" value="1"/>
</dbReference>
<gene>
    <name evidence="2" type="ORF">AB205_0021160</name>
</gene>
<protein>
    <recommendedName>
        <fullName evidence="1">SAM domain-containing protein</fullName>
    </recommendedName>
</protein>
<dbReference type="InterPro" id="IPR001660">
    <property type="entry name" value="SAM"/>
</dbReference>
<dbReference type="InterPro" id="IPR013761">
    <property type="entry name" value="SAM/pointed_sf"/>
</dbReference>
<evidence type="ECO:0000313" key="2">
    <source>
        <dbReference type="EMBL" id="PIO23976.1"/>
    </source>
</evidence>
<dbReference type="FunFam" id="1.10.150.50:FF:000053">
    <property type="entry name" value="Bifunctional apoptosis regulator"/>
    <property type="match status" value="1"/>
</dbReference>
<proteinExistence type="predicted"/>
<dbReference type="PROSITE" id="PS50105">
    <property type="entry name" value="SAM_DOMAIN"/>
    <property type="match status" value="1"/>
</dbReference>
<dbReference type="OrthoDB" id="6105938at2759"/>
<dbReference type="Pfam" id="PF00536">
    <property type="entry name" value="SAM_1"/>
    <property type="match status" value="1"/>
</dbReference>
<feature type="domain" description="SAM" evidence="1">
    <location>
        <begin position="26"/>
        <end position="93"/>
    </location>
</feature>
<keyword evidence="3" id="KW-1185">Reference proteome</keyword>
<dbReference type="Proteomes" id="UP000228934">
    <property type="component" value="Unassembled WGS sequence"/>
</dbReference>